<dbReference type="InterPro" id="IPR050164">
    <property type="entry name" value="Peptidase_C19"/>
</dbReference>
<dbReference type="PROSITE" id="PS00972">
    <property type="entry name" value="USP_1"/>
    <property type="match status" value="1"/>
</dbReference>
<dbReference type="EMBL" id="LXFE01000262">
    <property type="protein sequence ID" value="OLL25971.1"/>
    <property type="molecule type" value="Genomic_DNA"/>
</dbReference>
<feature type="region of interest" description="Disordered" evidence="12">
    <location>
        <begin position="470"/>
        <end position="522"/>
    </location>
</feature>
<dbReference type="Pfam" id="PF02148">
    <property type="entry name" value="zf-UBP"/>
    <property type="match status" value="1"/>
</dbReference>
<dbReference type="Gene3D" id="3.30.40.10">
    <property type="entry name" value="Zinc/RING finger domain, C3HC4 (zinc finger)"/>
    <property type="match status" value="1"/>
</dbReference>
<dbReference type="PROSITE" id="PS50271">
    <property type="entry name" value="ZF_UBP"/>
    <property type="match status" value="1"/>
</dbReference>
<gene>
    <name evidence="15" type="ORF">NEOLI_003216</name>
</gene>
<evidence type="ECO:0000256" key="12">
    <source>
        <dbReference type="SAM" id="MobiDB-lite"/>
    </source>
</evidence>
<dbReference type="GO" id="GO:0005634">
    <property type="term" value="C:nucleus"/>
    <property type="evidence" value="ECO:0007669"/>
    <property type="project" value="TreeGrafter"/>
</dbReference>
<comment type="caution">
    <text evidence="15">The sequence shown here is derived from an EMBL/GenBank/DDBJ whole genome shotgun (WGS) entry which is preliminary data.</text>
</comment>
<dbReference type="PANTHER" id="PTHR24006">
    <property type="entry name" value="UBIQUITIN CARBOXYL-TERMINAL HYDROLASE"/>
    <property type="match status" value="1"/>
</dbReference>
<evidence type="ECO:0000256" key="11">
    <source>
        <dbReference type="RuleBase" id="RU366025"/>
    </source>
</evidence>
<dbReference type="InterPro" id="IPR001394">
    <property type="entry name" value="Peptidase_C19_UCH"/>
</dbReference>
<dbReference type="STRING" id="1198029.A0A1U7LTX9"/>
<dbReference type="InterPro" id="IPR038765">
    <property type="entry name" value="Papain-like_cys_pep_sf"/>
</dbReference>
<dbReference type="GO" id="GO:0004843">
    <property type="term" value="F:cysteine-type deubiquitinase activity"/>
    <property type="evidence" value="ECO:0007669"/>
    <property type="project" value="UniProtKB-UniRule"/>
</dbReference>
<accession>A0A1U7LTX9</accession>
<dbReference type="SMART" id="SM00290">
    <property type="entry name" value="ZnF_UBP"/>
    <property type="match status" value="1"/>
</dbReference>
<keyword evidence="16" id="KW-1185">Reference proteome</keyword>
<dbReference type="AlphaFoldDB" id="A0A1U7LTX9"/>
<dbReference type="EC" id="3.4.19.12" evidence="11"/>
<dbReference type="InterPro" id="IPR018200">
    <property type="entry name" value="USP_CS"/>
</dbReference>
<keyword evidence="3 11" id="KW-0645">Protease</keyword>
<dbReference type="GO" id="GO:0008270">
    <property type="term" value="F:zinc ion binding"/>
    <property type="evidence" value="ECO:0007669"/>
    <property type="project" value="UniProtKB-KW"/>
</dbReference>
<feature type="region of interest" description="Disordered" evidence="12">
    <location>
        <begin position="545"/>
        <end position="570"/>
    </location>
</feature>
<dbReference type="PROSITE" id="PS50235">
    <property type="entry name" value="USP_3"/>
    <property type="match status" value="1"/>
</dbReference>
<evidence type="ECO:0000256" key="5">
    <source>
        <dbReference type="ARBA" id="ARBA00022771"/>
    </source>
</evidence>
<dbReference type="GO" id="GO:0016579">
    <property type="term" value="P:protein deubiquitination"/>
    <property type="evidence" value="ECO:0007669"/>
    <property type="project" value="InterPro"/>
</dbReference>
<evidence type="ECO:0000256" key="4">
    <source>
        <dbReference type="ARBA" id="ARBA00022723"/>
    </source>
</evidence>
<evidence type="ECO:0000256" key="8">
    <source>
        <dbReference type="ARBA" id="ARBA00022807"/>
    </source>
</evidence>
<dbReference type="OrthoDB" id="361536at2759"/>
<dbReference type="SUPFAM" id="SSF54001">
    <property type="entry name" value="Cysteine proteinases"/>
    <property type="match status" value="1"/>
</dbReference>
<dbReference type="Proteomes" id="UP000186594">
    <property type="component" value="Unassembled WGS sequence"/>
</dbReference>
<dbReference type="InterPro" id="IPR028889">
    <property type="entry name" value="USP"/>
</dbReference>
<evidence type="ECO:0000313" key="15">
    <source>
        <dbReference type="EMBL" id="OLL25971.1"/>
    </source>
</evidence>
<protein>
    <recommendedName>
        <fullName evidence="11">Ubiquitin carboxyl-terminal hydrolase</fullName>
        <ecNumber evidence="11">3.4.19.12</ecNumber>
    </recommendedName>
</protein>
<dbReference type="PROSITE" id="PS00973">
    <property type="entry name" value="USP_2"/>
    <property type="match status" value="1"/>
</dbReference>
<comment type="similarity">
    <text evidence="2 11">Belongs to the peptidase C19 family.</text>
</comment>
<evidence type="ECO:0000256" key="9">
    <source>
        <dbReference type="ARBA" id="ARBA00022833"/>
    </source>
</evidence>
<feature type="compositionally biased region" description="Polar residues" evidence="12">
    <location>
        <begin position="548"/>
        <end position="567"/>
    </location>
</feature>
<evidence type="ECO:0000259" key="13">
    <source>
        <dbReference type="PROSITE" id="PS50235"/>
    </source>
</evidence>
<evidence type="ECO:0000256" key="1">
    <source>
        <dbReference type="ARBA" id="ARBA00000707"/>
    </source>
</evidence>
<dbReference type="InterPro" id="IPR001607">
    <property type="entry name" value="Znf_UBP"/>
</dbReference>
<feature type="domain" description="USP" evidence="13">
    <location>
        <begin position="181"/>
        <end position="705"/>
    </location>
</feature>
<evidence type="ECO:0000256" key="2">
    <source>
        <dbReference type="ARBA" id="ARBA00009085"/>
    </source>
</evidence>
<evidence type="ECO:0000256" key="7">
    <source>
        <dbReference type="ARBA" id="ARBA00022801"/>
    </source>
</evidence>
<keyword evidence="9" id="KW-0862">Zinc</keyword>
<dbReference type="PANTHER" id="PTHR24006:SF888">
    <property type="entry name" value="UBIQUITIN CARBOXYL-TERMINAL HYDROLASE 30"/>
    <property type="match status" value="1"/>
</dbReference>
<keyword evidence="4" id="KW-0479">Metal-binding</keyword>
<feature type="region of interest" description="Disordered" evidence="12">
    <location>
        <begin position="388"/>
        <end position="408"/>
    </location>
</feature>
<dbReference type="Pfam" id="PF00443">
    <property type="entry name" value="UCH"/>
    <property type="match status" value="1"/>
</dbReference>
<reference evidence="15 16" key="1">
    <citation type="submission" date="2016-04" db="EMBL/GenBank/DDBJ databases">
        <title>Evolutionary innovation and constraint leading to complex multicellularity in the Ascomycota.</title>
        <authorList>
            <person name="Cisse O."/>
            <person name="Nguyen A."/>
            <person name="Hewitt D.A."/>
            <person name="Jedd G."/>
            <person name="Stajich J.E."/>
        </authorList>
    </citation>
    <scope>NUCLEOTIDE SEQUENCE [LARGE SCALE GENOMIC DNA]</scope>
    <source>
        <strain evidence="15 16">DAH-3</strain>
    </source>
</reference>
<dbReference type="OMA" id="GHLSKTY"/>
<evidence type="ECO:0000256" key="10">
    <source>
        <dbReference type="PROSITE-ProRule" id="PRU00502"/>
    </source>
</evidence>
<dbReference type="Gene3D" id="3.90.70.10">
    <property type="entry name" value="Cysteine proteinases"/>
    <property type="match status" value="1"/>
</dbReference>
<keyword evidence="5 10" id="KW-0863">Zinc-finger</keyword>
<proteinExistence type="inferred from homology"/>
<evidence type="ECO:0000313" key="16">
    <source>
        <dbReference type="Proteomes" id="UP000186594"/>
    </source>
</evidence>
<dbReference type="InterPro" id="IPR013083">
    <property type="entry name" value="Znf_RING/FYVE/PHD"/>
</dbReference>
<evidence type="ECO:0000259" key="14">
    <source>
        <dbReference type="PROSITE" id="PS50271"/>
    </source>
</evidence>
<feature type="domain" description="UBP-type" evidence="14">
    <location>
        <begin position="46"/>
        <end position="151"/>
    </location>
</feature>
<evidence type="ECO:0000256" key="3">
    <source>
        <dbReference type="ARBA" id="ARBA00022670"/>
    </source>
</evidence>
<dbReference type="SUPFAM" id="SSF57850">
    <property type="entry name" value="RING/U-box"/>
    <property type="match status" value="1"/>
</dbReference>
<feature type="compositionally biased region" description="Basic and acidic residues" evidence="12">
    <location>
        <begin position="482"/>
        <end position="494"/>
    </location>
</feature>
<keyword evidence="8 11" id="KW-0788">Thiol protease</keyword>
<dbReference type="GO" id="GO:0006508">
    <property type="term" value="P:proteolysis"/>
    <property type="evidence" value="ECO:0007669"/>
    <property type="project" value="UniProtKB-KW"/>
</dbReference>
<comment type="catalytic activity">
    <reaction evidence="1 11">
        <text>Thiol-dependent hydrolysis of ester, thioester, amide, peptide and isopeptide bonds formed by the C-terminal Gly of ubiquitin (a 76-residue protein attached to proteins as an intracellular targeting signal).</text>
        <dbReference type="EC" id="3.4.19.12"/>
    </reaction>
</comment>
<keyword evidence="6 11" id="KW-0833">Ubl conjugation pathway</keyword>
<sequence>MTVIKHLLPYATVECMSQEPVQLLGPQDVVVSDSQADPSTSEDPIRKCTHLKRAVRVPSMKRAFKKGVVEKCGSCHDSEEKEIWVCITCGLTLCGRVSAGHAEDHYNAEKHAIVFSIDQGAAWCYECDGWVVPSNTRNRSLYEVKSAVDKQFRKNAKQDILEIYPENENKDKKNRVKVITPGLENLGNTCYFNSTIQVLAVCAPLHDFISRNQFISLSSPPQISFASPVTSAFTSLLRIIYTSKFPESIRPQPLLSRIAQRIPGFHVNDQQDAQELLRHLLEALSEENAPKQDSSVKRSRLKRRRTITNADDIADQGNVGRIRSWLEEIFYGQLASIVVCDECKSVSTSYEDFGELSLPIHVPSANVLSRKRDKLRLFVSSTRAFRSRTSTPVQSDSERSPRVSVDSEPVALKPISEERSEFIKNLLEEKGDAGKIGVEECLKNFFAVETLDGENMFACEECGKISLSKEKPGSLEETDTTVEEKEPKDVEMKSPRITQQLSEIARSETDPESESDYQPSDNEMKYSISAEMDPDHLRQREMLPSKPLSEQDSTGTIPSTQSNQEQPKTVPRKAYKRFLLSSLPLVFIVHLKRFEHSTRSFRKISDAVNFSETLDISPYVLNVKGGAEYKLVGVVVHMGNLSSGHYVSYMLTRKVLDEGEIGEGEEPGHETREWVYASDTSVRYAGKEEVLKASKGVYLLFYEKC</sequence>
<name>A0A1U7LTX9_NEOID</name>
<organism evidence="15 16">
    <name type="scientific">Neolecta irregularis (strain DAH-3)</name>
    <dbReference type="NCBI Taxonomy" id="1198029"/>
    <lineage>
        <taxon>Eukaryota</taxon>
        <taxon>Fungi</taxon>
        <taxon>Dikarya</taxon>
        <taxon>Ascomycota</taxon>
        <taxon>Taphrinomycotina</taxon>
        <taxon>Neolectales</taxon>
        <taxon>Neolectaceae</taxon>
        <taxon>Neolecta</taxon>
    </lineage>
</organism>
<evidence type="ECO:0000256" key="6">
    <source>
        <dbReference type="ARBA" id="ARBA00022786"/>
    </source>
</evidence>
<keyword evidence="7 11" id="KW-0378">Hydrolase</keyword>
<dbReference type="GO" id="GO:0005829">
    <property type="term" value="C:cytosol"/>
    <property type="evidence" value="ECO:0007669"/>
    <property type="project" value="TreeGrafter"/>
</dbReference>